<protein>
    <submittedName>
        <fullName evidence="2">Uncharacterized protein</fullName>
    </submittedName>
</protein>
<proteinExistence type="predicted"/>
<accession>A0ABW0JFL5</accession>
<dbReference type="RefSeq" id="WP_377715241.1">
    <property type="nucleotide sequence ID" value="NZ_JBHSMP010000038.1"/>
</dbReference>
<reference evidence="3" key="1">
    <citation type="journal article" date="2019" name="Int. J. Syst. Evol. Microbiol.">
        <title>The Global Catalogue of Microorganisms (GCM) 10K type strain sequencing project: providing services to taxonomists for standard genome sequencing and annotation.</title>
        <authorList>
            <consortium name="The Broad Institute Genomics Platform"/>
            <consortium name="The Broad Institute Genome Sequencing Center for Infectious Disease"/>
            <person name="Wu L."/>
            <person name="Ma J."/>
        </authorList>
    </citation>
    <scope>NUCLEOTIDE SEQUENCE [LARGE SCALE GENOMIC DNA]</scope>
    <source>
        <strain evidence="3">CCUG 56042</strain>
    </source>
</reference>
<evidence type="ECO:0000313" key="3">
    <source>
        <dbReference type="Proteomes" id="UP001596103"/>
    </source>
</evidence>
<name>A0ABW0JFL5_9BURK</name>
<evidence type="ECO:0000256" key="1">
    <source>
        <dbReference type="SAM" id="MobiDB-lite"/>
    </source>
</evidence>
<sequence>MKYIYSGPPSGVTLKDGNNVREIILLPTREVDLPEAHEYTQTLLALGYVTPALADESASGQQETASAGEAGATSQGE</sequence>
<evidence type="ECO:0000313" key="2">
    <source>
        <dbReference type="EMBL" id="MFC5431763.1"/>
    </source>
</evidence>
<feature type="region of interest" description="Disordered" evidence="1">
    <location>
        <begin position="55"/>
        <end position="77"/>
    </location>
</feature>
<gene>
    <name evidence="2" type="ORF">ACFPTO_23650</name>
</gene>
<organism evidence="2 3">
    <name type="scientific">Paraburkholderia denitrificans</name>
    <dbReference type="NCBI Taxonomy" id="694025"/>
    <lineage>
        <taxon>Bacteria</taxon>
        <taxon>Pseudomonadati</taxon>
        <taxon>Pseudomonadota</taxon>
        <taxon>Betaproteobacteria</taxon>
        <taxon>Burkholderiales</taxon>
        <taxon>Burkholderiaceae</taxon>
        <taxon>Paraburkholderia</taxon>
    </lineage>
</organism>
<dbReference type="EMBL" id="JBHSMP010000038">
    <property type="protein sequence ID" value="MFC5431763.1"/>
    <property type="molecule type" value="Genomic_DNA"/>
</dbReference>
<dbReference type="Proteomes" id="UP001596103">
    <property type="component" value="Unassembled WGS sequence"/>
</dbReference>
<keyword evidence="3" id="KW-1185">Reference proteome</keyword>
<comment type="caution">
    <text evidence="2">The sequence shown here is derived from an EMBL/GenBank/DDBJ whole genome shotgun (WGS) entry which is preliminary data.</text>
</comment>